<dbReference type="AlphaFoldDB" id="A0A9P1HCY3"/>
<accession>A0A9P1HCY3</accession>
<dbReference type="Proteomes" id="UP000838763">
    <property type="component" value="Unassembled WGS sequence"/>
</dbReference>
<feature type="domain" description="HAM1-like N-terminal" evidence="2">
    <location>
        <begin position="256"/>
        <end position="507"/>
    </location>
</feature>
<reference evidence="3" key="1">
    <citation type="submission" date="2022-11" db="EMBL/GenBank/DDBJ databases">
        <authorList>
            <person name="Scott C."/>
            <person name="Bruce N."/>
        </authorList>
    </citation>
    <scope>NUCLEOTIDE SEQUENCE</scope>
</reference>
<dbReference type="InterPro" id="IPR017943">
    <property type="entry name" value="Bactericidal_perm-incr_a/b_dom"/>
</dbReference>
<name>A0A9P1HCY3_9PEZI</name>
<proteinExistence type="predicted"/>
<evidence type="ECO:0000313" key="3">
    <source>
        <dbReference type="EMBL" id="CAI4219773.1"/>
    </source>
</evidence>
<evidence type="ECO:0000313" key="4">
    <source>
        <dbReference type="Proteomes" id="UP000838763"/>
    </source>
</evidence>
<dbReference type="PANTHER" id="PTHR31138:SF4">
    <property type="entry name" value="DUF5923 DOMAIN-CONTAINING PROTEIN"/>
    <property type="match status" value="1"/>
</dbReference>
<dbReference type="Pfam" id="PF19343">
    <property type="entry name" value="HAM1_N"/>
    <property type="match status" value="2"/>
</dbReference>
<sequence length="664" mass="74081">MVRHGVAPIPGLTNTSTRYMPSNDQLVSGIHQLLASDLFRDSTAQDLSPSGRSLLVTLERSLKHVAEFLERKNESDQIQDFIWYLSKSRLSVDTKDLGRRATKAKAKADLTGAFQSLRTISSLLMTNSEFRGLLSDLGTEVGQKIAPSETEANAVKDPTVDSAAPPTTDDLKAEVKDVTDVVANGAAKIANEAGSSLSEHVSGPERDAFLKRLKAAVGQLRQKPDYTESVSVITLLLRRLLHVPRAGEPLGFVASFGDKAQWDALRGAFAKVMEHAQNDPEFERHADEIGDQVQKMLTDPTFFDDPDARFAQLRDECRGLTFESSLGDDLDALLAKAKEVLYSIPSDPDIKNLEHDSKRIIDILSPGNQNVNKDLVTDSINVIVPALIQAVQYIPIPRLEVSSPHLDLLLENLILEPGKTINNSSFLPYRFKFSAQNDIEIRKGRVRTTSNLDTYVRLSFSGISVAASDIGYWLRCHSGLLRFTTEGISSFHIDEQGIDVVVDLQINKDRIDELVSLRQVRVLIHHFDYTLDQSKLSFFAWIVKPFLRPLIRMAIEATIAIAIKDACLKLNRELLFARERLRATRIAAPDDLWTFIRAVAARLTPRADPNMYSRVGIDAPGQGVFKGRYAPGSLAKLWHEEAEMTTQRVDDFRQDGWRNQIFDI</sequence>
<feature type="domain" description="HAM1-like N-terminal" evidence="2">
    <location>
        <begin position="20"/>
        <end position="139"/>
    </location>
</feature>
<organism evidence="3 4">
    <name type="scientific">Parascedosporium putredinis</name>
    <dbReference type="NCBI Taxonomy" id="1442378"/>
    <lineage>
        <taxon>Eukaryota</taxon>
        <taxon>Fungi</taxon>
        <taxon>Dikarya</taxon>
        <taxon>Ascomycota</taxon>
        <taxon>Pezizomycotina</taxon>
        <taxon>Sordariomycetes</taxon>
        <taxon>Hypocreomycetidae</taxon>
        <taxon>Microascales</taxon>
        <taxon>Microascaceae</taxon>
        <taxon>Parascedosporium</taxon>
    </lineage>
</organism>
<dbReference type="PANTHER" id="PTHR31138">
    <property type="entry name" value="CHROMOSOME 19, WHOLE GENOME SHOTGUN SEQUENCE"/>
    <property type="match status" value="1"/>
</dbReference>
<dbReference type="InterPro" id="IPR045967">
    <property type="entry name" value="HAM1-like_N"/>
</dbReference>
<keyword evidence="4" id="KW-1185">Reference proteome</keyword>
<dbReference type="OrthoDB" id="5407957at2759"/>
<dbReference type="GO" id="GO:0008289">
    <property type="term" value="F:lipid binding"/>
    <property type="evidence" value="ECO:0007669"/>
    <property type="project" value="InterPro"/>
</dbReference>
<feature type="region of interest" description="Disordered" evidence="1">
    <location>
        <begin position="148"/>
        <end position="168"/>
    </location>
</feature>
<dbReference type="SUPFAM" id="SSF55394">
    <property type="entry name" value="Bactericidal permeability-increasing protein, BPI"/>
    <property type="match status" value="1"/>
</dbReference>
<comment type="caution">
    <text evidence="3">The sequence shown here is derived from an EMBL/GenBank/DDBJ whole genome shotgun (WGS) entry which is preliminary data.</text>
</comment>
<dbReference type="EMBL" id="CALLCH030000020">
    <property type="protein sequence ID" value="CAI4219773.1"/>
    <property type="molecule type" value="Genomic_DNA"/>
</dbReference>
<evidence type="ECO:0000259" key="2">
    <source>
        <dbReference type="Pfam" id="PF19343"/>
    </source>
</evidence>
<gene>
    <name evidence="3" type="ORF">PPNO1_LOCUS9320</name>
</gene>
<protein>
    <recommendedName>
        <fullName evidence="2">HAM1-like N-terminal domain-containing protein</fullName>
    </recommendedName>
</protein>
<evidence type="ECO:0000256" key="1">
    <source>
        <dbReference type="SAM" id="MobiDB-lite"/>
    </source>
</evidence>